<dbReference type="EMBL" id="CAEZWX010000034">
    <property type="protein sequence ID" value="CAB4667563.1"/>
    <property type="molecule type" value="Genomic_DNA"/>
</dbReference>
<dbReference type="AlphaFoldDB" id="A0A6J6M4Z1"/>
<gene>
    <name evidence="1" type="ORF">UFOPK2328_00375</name>
</gene>
<protein>
    <submittedName>
        <fullName evidence="1">Unannotated protein</fullName>
    </submittedName>
</protein>
<organism evidence="1">
    <name type="scientific">freshwater metagenome</name>
    <dbReference type="NCBI Taxonomy" id="449393"/>
    <lineage>
        <taxon>unclassified sequences</taxon>
        <taxon>metagenomes</taxon>
        <taxon>ecological metagenomes</taxon>
    </lineage>
</organism>
<sequence length="98" mass="9533">MVMVSVIVKVLVFNAGLGAGFGAEITLGAGEQTDSTQRSAASAERGMLDNWDALGQLDCVTTGLGAEVATGLAAGLGAGLGAGFGLGGTGTVKVFVMV</sequence>
<name>A0A6J6M4Z1_9ZZZZ</name>
<evidence type="ECO:0000313" key="1">
    <source>
        <dbReference type="EMBL" id="CAB4667563.1"/>
    </source>
</evidence>
<accession>A0A6J6M4Z1</accession>
<reference evidence="1" key="1">
    <citation type="submission" date="2020-05" db="EMBL/GenBank/DDBJ databases">
        <authorList>
            <person name="Chiriac C."/>
            <person name="Salcher M."/>
            <person name="Ghai R."/>
            <person name="Kavagutti S V."/>
        </authorList>
    </citation>
    <scope>NUCLEOTIDE SEQUENCE</scope>
</reference>
<proteinExistence type="predicted"/>